<gene>
    <name evidence="1" type="ORF">RhiirC2_819590</name>
</gene>
<dbReference type="Proteomes" id="UP000233469">
    <property type="component" value="Unassembled WGS sequence"/>
</dbReference>
<sequence>MENDIGKMIVNITEKKRPKIVLEAIKRNSNDRDYIMIDKKEIDEHIKEHYEQWTRNREIDLDLLTYDYMWNEIYSPIENIDEDLYKDLMNSITLDELNIVIAESSKDKAAGPSGITYDLWKKSKENTRIIINKLMNECLMEEEFVKKWKKGSESPHVTFR</sequence>
<proteinExistence type="predicted"/>
<dbReference type="EMBL" id="LLXL01002771">
    <property type="protein sequence ID" value="PKK59995.1"/>
    <property type="molecule type" value="Genomic_DNA"/>
</dbReference>
<dbReference type="VEuPathDB" id="FungiDB:RhiirFUN_013386"/>
<reference evidence="1 2" key="2">
    <citation type="submission" date="2017-10" db="EMBL/GenBank/DDBJ databases">
        <title>Extensive intraspecific genome diversity in a model arbuscular mycorrhizal fungus.</title>
        <authorList>
            <person name="Chen E.C.H."/>
            <person name="Morin E."/>
            <person name="Baudet D."/>
            <person name="Noel J."/>
            <person name="Ndikumana S."/>
            <person name="Charron P."/>
            <person name="St-Onge C."/>
            <person name="Giorgi J."/>
            <person name="Grigoriev I.V."/>
            <person name="Roux C."/>
            <person name="Martin F.M."/>
            <person name="Corradi N."/>
        </authorList>
    </citation>
    <scope>NUCLEOTIDE SEQUENCE [LARGE SCALE GENOMIC DNA]</scope>
    <source>
        <strain evidence="1 2">C2</strain>
    </source>
</reference>
<accession>A0A2N1MEC4</accession>
<comment type="caution">
    <text evidence="1">The sequence shown here is derived from an EMBL/GenBank/DDBJ whole genome shotgun (WGS) entry which is preliminary data.</text>
</comment>
<name>A0A2N1MEC4_9GLOM</name>
<organism evidence="1 2">
    <name type="scientific">Rhizophagus irregularis</name>
    <dbReference type="NCBI Taxonomy" id="588596"/>
    <lineage>
        <taxon>Eukaryota</taxon>
        <taxon>Fungi</taxon>
        <taxon>Fungi incertae sedis</taxon>
        <taxon>Mucoromycota</taxon>
        <taxon>Glomeromycotina</taxon>
        <taxon>Glomeromycetes</taxon>
        <taxon>Glomerales</taxon>
        <taxon>Glomeraceae</taxon>
        <taxon>Rhizophagus</taxon>
    </lineage>
</organism>
<protein>
    <submittedName>
        <fullName evidence="1">Uncharacterized protein</fullName>
    </submittedName>
</protein>
<evidence type="ECO:0000313" key="1">
    <source>
        <dbReference type="EMBL" id="PKK59995.1"/>
    </source>
</evidence>
<dbReference type="AlphaFoldDB" id="A0A2N1MEC4"/>
<reference evidence="1 2" key="1">
    <citation type="submission" date="2016-04" db="EMBL/GenBank/DDBJ databases">
        <title>Genome analyses suggest a sexual origin of heterokaryosis in a supposedly ancient asexual fungus.</title>
        <authorList>
            <person name="Ropars J."/>
            <person name="Sedzielewska K."/>
            <person name="Noel J."/>
            <person name="Charron P."/>
            <person name="Farinelli L."/>
            <person name="Marton T."/>
            <person name="Kruger M."/>
            <person name="Pelin A."/>
            <person name="Brachmann A."/>
            <person name="Corradi N."/>
        </authorList>
    </citation>
    <scope>NUCLEOTIDE SEQUENCE [LARGE SCALE GENOMIC DNA]</scope>
    <source>
        <strain evidence="1 2">C2</strain>
    </source>
</reference>
<evidence type="ECO:0000313" key="2">
    <source>
        <dbReference type="Proteomes" id="UP000233469"/>
    </source>
</evidence>